<comment type="caution">
    <text evidence="2">The sequence shown here is derived from an EMBL/GenBank/DDBJ whole genome shotgun (WGS) entry which is preliminary data.</text>
</comment>
<evidence type="ECO:0000313" key="2">
    <source>
        <dbReference type="EMBL" id="MDR6803629.1"/>
    </source>
</evidence>
<dbReference type="EMBL" id="JAVDTI010000001">
    <property type="protein sequence ID" value="MDR6803629.1"/>
    <property type="molecule type" value="Genomic_DNA"/>
</dbReference>
<reference evidence="2 3" key="1">
    <citation type="submission" date="2023-07" db="EMBL/GenBank/DDBJ databases">
        <title>Sorghum-associated microbial communities from plants grown in Nebraska, USA.</title>
        <authorList>
            <person name="Schachtman D."/>
        </authorList>
    </citation>
    <scope>NUCLEOTIDE SEQUENCE [LARGE SCALE GENOMIC DNA]</scope>
    <source>
        <strain evidence="2 3">BE57</strain>
    </source>
</reference>
<organism evidence="2 3">
    <name type="scientific">Dyadobacter fermentans</name>
    <dbReference type="NCBI Taxonomy" id="94254"/>
    <lineage>
        <taxon>Bacteria</taxon>
        <taxon>Pseudomonadati</taxon>
        <taxon>Bacteroidota</taxon>
        <taxon>Cytophagia</taxon>
        <taxon>Cytophagales</taxon>
        <taxon>Spirosomataceae</taxon>
        <taxon>Dyadobacter</taxon>
    </lineage>
</organism>
<protein>
    <submittedName>
        <fullName evidence="2">Uncharacterized protein</fullName>
    </submittedName>
</protein>
<evidence type="ECO:0000313" key="3">
    <source>
        <dbReference type="Proteomes" id="UP001264980"/>
    </source>
</evidence>
<name>A0ABU1QR46_9BACT</name>
<sequence>MDNLTAGKQSLSPVMANGSVLAKMEDADGKHRQK</sequence>
<dbReference type="Proteomes" id="UP001264980">
    <property type="component" value="Unassembled WGS sequence"/>
</dbReference>
<gene>
    <name evidence="2" type="ORF">J2W84_000666</name>
</gene>
<evidence type="ECO:0000256" key="1">
    <source>
        <dbReference type="SAM" id="MobiDB-lite"/>
    </source>
</evidence>
<keyword evidence="3" id="KW-1185">Reference proteome</keyword>
<feature type="compositionally biased region" description="Polar residues" evidence="1">
    <location>
        <begin position="1"/>
        <end position="12"/>
    </location>
</feature>
<proteinExistence type="predicted"/>
<feature type="region of interest" description="Disordered" evidence="1">
    <location>
        <begin position="1"/>
        <end position="34"/>
    </location>
</feature>
<accession>A0ABU1QR46</accession>
<feature type="compositionally biased region" description="Basic and acidic residues" evidence="1">
    <location>
        <begin position="23"/>
        <end position="34"/>
    </location>
</feature>